<evidence type="ECO:0000259" key="1">
    <source>
        <dbReference type="Pfam" id="PF19502"/>
    </source>
</evidence>
<dbReference type="RefSeq" id="WP_182461028.1">
    <property type="nucleotide sequence ID" value="NZ_CP059732.1"/>
</dbReference>
<name>A0A7G5GY29_9BACT</name>
<keyword evidence="3" id="KW-1185">Reference proteome</keyword>
<accession>A0A7G5GY29</accession>
<reference evidence="2 3" key="1">
    <citation type="submission" date="2020-07" db="EMBL/GenBank/DDBJ databases">
        <title>Spirosoma foliorum sp. nov., isolated from the leaves on the Nejang mountain Korea, Republic of.</title>
        <authorList>
            <person name="Ho H."/>
            <person name="Lee Y.-J."/>
            <person name="Nurcahyanto D.-A."/>
            <person name="Kim S.-G."/>
        </authorList>
    </citation>
    <scope>NUCLEOTIDE SEQUENCE [LARGE SCALE GENOMIC DNA]</scope>
    <source>
        <strain evidence="2 3">PL0136</strain>
    </source>
</reference>
<organism evidence="2 3">
    <name type="scientific">Spirosoma foliorum</name>
    <dbReference type="NCBI Taxonomy" id="2710596"/>
    <lineage>
        <taxon>Bacteria</taxon>
        <taxon>Pseudomonadati</taxon>
        <taxon>Bacteroidota</taxon>
        <taxon>Cytophagia</taxon>
        <taxon>Cytophagales</taxon>
        <taxon>Cytophagaceae</taxon>
        <taxon>Spirosoma</taxon>
    </lineage>
</organism>
<dbReference type="Proteomes" id="UP000515369">
    <property type="component" value="Chromosome"/>
</dbReference>
<gene>
    <name evidence="2" type="ORF">H3H32_02105</name>
</gene>
<dbReference type="Pfam" id="PF19502">
    <property type="entry name" value="DUF6036"/>
    <property type="match status" value="1"/>
</dbReference>
<dbReference type="AlphaFoldDB" id="A0A7G5GY29"/>
<dbReference type="InterPro" id="IPR043519">
    <property type="entry name" value="NT_sf"/>
</dbReference>
<protein>
    <recommendedName>
        <fullName evidence="1">DUF6036 domain-containing protein</fullName>
    </recommendedName>
</protein>
<evidence type="ECO:0000313" key="2">
    <source>
        <dbReference type="EMBL" id="QMW03771.1"/>
    </source>
</evidence>
<feature type="domain" description="DUF6036" evidence="1">
    <location>
        <begin position="16"/>
        <end position="147"/>
    </location>
</feature>
<evidence type="ECO:0000313" key="3">
    <source>
        <dbReference type="Proteomes" id="UP000515369"/>
    </source>
</evidence>
<dbReference type="KEGG" id="sfol:H3H32_02105"/>
<proteinExistence type="predicted"/>
<dbReference type="Gene3D" id="3.30.460.40">
    <property type="match status" value="1"/>
</dbReference>
<sequence length="166" mass="19296">MDVENSEFLEFVAAADANQLEYILIGGLAMILNGAVRFTQDADLWLEPTNENRDRFIKSLLAFGYEEDQVQRMRETDFTRPQMIRIHDIPMDVLTSVHHRLDYFACRKRARAFTAKEGQVIYFLHINDLRETKVLARRTKDLNDIVMIDEIIDEVKKNSGSDINNS</sequence>
<dbReference type="InterPro" id="IPR045792">
    <property type="entry name" value="DUF6036"/>
</dbReference>
<dbReference type="SUPFAM" id="SSF81301">
    <property type="entry name" value="Nucleotidyltransferase"/>
    <property type="match status" value="1"/>
</dbReference>
<dbReference type="EMBL" id="CP059732">
    <property type="protein sequence ID" value="QMW03771.1"/>
    <property type="molecule type" value="Genomic_DNA"/>
</dbReference>